<name>A0A4U1D0C5_9BACI</name>
<organism evidence="1 2">
    <name type="scientific">Robertmurraya kyonggiensis</name>
    <dbReference type="NCBI Taxonomy" id="1037680"/>
    <lineage>
        <taxon>Bacteria</taxon>
        <taxon>Bacillati</taxon>
        <taxon>Bacillota</taxon>
        <taxon>Bacilli</taxon>
        <taxon>Bacillales</taxon>
        <taxon>Bacillaceae</taxon>
        <taxon>Robertmurraya</taxon>
    </lineage>
</organism>
<dbReference type="OrthoDB" id="2887764at2"/>
<dbReference type="EMBL" id="SWBM01000004">
    <property type="protein sequence ID" value="TKC15662.1"/>
    <property type="molecule type" value="Genomic_DNA"/>
</dbReference>
<keyword evidence="2" id="KW-1185">Reference proteome</keyword>
<dbReference type="RefSeq" id="WP_136832587.1">
    <property type="nucleotide sequence ID" value="NZ_SWBM01000004.1"/>
</dbReference>
<sequence>MDWISFLTGGTCVALAFALFTSSHDDEEDDIIIDEETESELVVNGHAERNVIMSCQTCRKLKKHREIKPNLFQCIKCKRHVDLRRAS</sequence>
<reference evidence="1 2" key="1">
    <citation type="journal article" date="2011" name="J. Microbiol.">
        <title>Bacillus kyonggiensis sp. nov., isolated from soil of a lettuce field.</title>
        <authorList>
            <person name="Dong K."/>
            <person name="Lee S."/>
        </authorList>
    </citation>
    <scope>NUCLEOTIDE SEQUENCE [LARGE SCALE GENOMIC DNA]</scope>
    <source>
        <strain evidence="1 2">NB22</strain>
    </source>
</reference>
<accession>A0A4U1D0C5</accession>
<evidence type="ECO:0000313" key="2">
    <source>
        <dbReference type="Proteomes" id="UP000307756"/>
    </source>
</evidence>
<protein>
    <submittedName>
        <fullName evidence="1">Uncharacterized protein</fullName>
    </submittedName>
</protein>
<gene>
    <name evidence="1" type="ORF">FA727_16170</name>
</gene>
<evidence type="ECO:0000313" key="1">
    <source>
        <dbReference type="EMBL" id="TKC15662.1"/>
    </source>
</evidence>
<dbReference type="Proteomes" id="UP000307756">
    <property type="component" value="Unassembled WGS sequence"/>
</dbReference>
<comment type="caution">
    <text evidence="1">The sequence shown here is derived from an EMBL/GenBank/DDBJ whole genome shotgun (WGS) entry which is preliminary data.</text>
</comment>
<proteinExistence type="predicted"/>
<dbReference type="AlphaFoldDB" id="A0A4U1D0C5"/>